<dbReference type="Pfam" id="PF01755">
    <property type="entry name" value="Glyco_transf_25"/>
    <property type="match status" value="1"/>
</dbReference>
<evidence type="ECO:0000259" key="1">
    <source>
        <dbReference type="Pfam" id="PF01755"/>
    </source>
</evidence>
<reference evidence="3" key="1">
    <citation type="submission" date="2017-05" db="EMBL/GenBank/DDBJ databases">
        <authorList>
            <person name="Sung H."/>
        </authorList>
    </citation>
    <scope>NUCLEOTIDE SEQUENCE [LARGE SCALE GENOMIC DNA]</scope>
    <source>
        <strain evidence="3">AMac2203</strain>
    </source>
</reference>
<dbReference type="Proteomes" id="UP000243793">
    <property type="component" value="Chromosome"/>
</dbReference>
<dbReference type="CDD" id="cd06532">
    <property type="entry name" value="Glyco_transf_25"/>
    <property type="match status" value="1"/>
</dbReference>
<protein>
    <recommendedName>
        <fullName evidence="1">Glycosyl transferase family 25 domain-containing protein</fullName>
    </recommendedName>
</protein>
<dbReference type="AlphaFoldDB" id="A0A1Y0D026"/>
<evidence type="ECO:0000313" key="2">
    <source>
        <dbReference type="EMBL" id="ART80940.1"/>
    </source>
</evidence>
<dbReference type="InterPro" id="IPR002654">
    <property type="entry name" value="Glyco_trans_25"/>
</dbReference>
<dbReference type="OrthoDB" id="9816113at2"/>
<name>A0A1Y0D026_9GAMM</name>
<keyword evidence="3" id="KW-1185">Reference proteome</keyword>
<organism evidence="2 3">
    <name type="scientific">Oceanisphaera avium</name>
    <dbReference type="NCBI Taxonomy" id="1903694"/>
    <lineage>
        <taxon>Bacteria</taxon>
        <taxon>Pseudomonadati</taxon>
        <taxon>Pseudomonadota</taxon>
        <taxon>Gammaproteobacteria</taxon>
        <taxon>Aeromonadales</taxon>
        <taxon>Aeromonadaceae</taxon>
        <taxon>Oceanisphaera</taxon>
    </lineage>
</organism>
<feature type="domain" description="Glycosyl transferase family 25" evidence="1">
    <location>
        <begin position="3"/>
        <end position="136"/>
    </location>
</feature>
<gene>
    <name evidence="2" type="ORF">CBP12_12895</name>
</gene>
<evidence type="ECO:0000313" key="3">
    <source>
        <dbReference type="Proteomes" id="UP000243793"/>
    </source>
</evidence>
<proteinExistence type="predicted"/>
<accession>A0A1Y0D026</accession>
<sequence length="255" mass="28736">MIPKIYVVSESADNPRLDQLYQQFPLNKNNFTVTPAVMGGTLLAAEYYNYVCKNYNQTQRILSPAEVGCALSHFNIYQSIIADQAAAIVFEDDIMGNDIALEQAKEIAQNIAPHQVVILGGMNGLPEEKLLKFINKDPNPTFGSVTGVKKIEPLAYPYLGRTCCYVLGHEAAAIIARKQESCLFVADAWGQFSKGTALDFYYINLFDHPILDEHANSYIEQERKGLIYIPSYKLAMRNMVRLVNKKVNQFQLSRR</sequence>
<dbReference type="RefSeq" id="WP_086965034.1">
    <property type="nucleotide sequence ID" value="NZ_CP021376.1"/>
</dbReference>
<dbReference type="KEGG" id="ocm:CBP12_12895"/>
<dbReference type="EMBL" id="CP021376">
    <property type="protein sequence ID" value="ART80940.1"/>
    <property type="molecule type" value="Genomic_DNA"/>
</dbReference>